<keyword evidence="6" id="KW-0808">Transferase</keyword>
<dbReference type="InterPro" id="IPR008271">
    <property type="entry name" value="Ser/Thr_kinase_AS"/>
</dbReference>
<comment type="catalytic activity">
    <reaction evidence="13">
        <text>L-seryl-[protein] + ATP = O-phospho-L-seryl-[protein] + ADP + H(+)</text>
        <dbReference type="Rhea" id="RHEA:17989"/>
        <dbReference type="Rhea" id="RHEA-COMP:9863"/>
        <dbReference type="Rhea" id="RHEA-COMP:11604"/>
        <dbReference type="ChEBI" id="CHEBI:15378"/>
        <dbReference type="ChEBI" id="CHEBI:29999"/>
        <dbReference type="ChEBI" id="CHEBI:30616"/>
        <dbReference type="ChEBI" id="CHEBI:83421"/>
        <dbReference type="ChEBI" id="CHEBI:456216"/>
        <dbReference type="EC" id="2.7.11.1"/>
    </reaction>
</comment>
<comment type="subcellular location">
    <subcellularLocation>
        <location evidence="1">Endoplasmic reticulum</location>
    </subcellularLocation>
</comment>
<feature type="region of interest" description="Disordered" evidence="14">
    <location>
        <begin position="1"/>
        <end position="20"/>
    </location>
</feature>
<evidence type="ECO:0000256" key="13">
    <source>
        <dbReference type="ARBA" id="ARBA00048679"/>
    </source>
</evidence>
<evidence type="ECO:0000256" key="1">
    <source>
        <dbReference type="ARBA" id="ARBA00004240"/>
    </source>
</evidence>
<keyword evidence="11" id="KW-0931">ER-Golgi transport</keyword>
<proteinExistence type="inferred from homology"/>
<sequence length="580" mass="66475">MEMPQTEREPHAHPRRPGNARVLHIDGDSIMFPGPLMSTKMQTDDVVDFIQRKSQECLQHVEEPEQKEAYFFWKIMELLCNKNGDVMLAEVAVILFKGYGLLRKKLGVKNQDGWCLPLAQLLCANEPKYEHVKDVVKMGEKLDSEGLTYAAHICYVIALEELKTRQRSSFELIGCDSLPFSQSAMKDAIERTEVYEYVRSLTSGLAQPNFQIYKCYYASSLAECGHFNQALDYCETIARAIATFPCKIPKATLDRTIALSERLHKGKGKEPEWLLNLRQLHTYKVFKLEDSECGLMTSEMLALRFPLGKHQISSEEEFDSRYTLGKLLGEVDFGSIRAGVRKADGKQVAIKQVGKSRYDEFITIPGETQRFPLEVALMKMVYKPFGCDNVLELLEWFEMSDCYILVLEQPSHCMGLHEFCKHHKGRLSEPLARQIMHQVVQAARHCCDCGVFHGDIKAENLLINTDTLDVKLKDFGCGDLLKDTPYTRYAGQYLGRPAIVWSLGVLLFNLCRDMSGDNNVHRNMHLAPDLSGDCRDLMWWCLEQDPHSRPTFEEILSHKWFTKLQNKVKDKPARREQTKL</sequence>
<dbReference type="GO" id="GO:0016192">
    <property type="term" value="P:vesicle-mediated transport"/>
    <property type="evidence" value="ECO:0007669"/>
    <property type="project" value="UniProtKB-KW"/>
</dbReference>
<dbReference type="Gene3D" id="1.10.510.10">
    <property type="entry name" value="Transferase(Phosphotransferase) domain 1"/>
    <property type="match status" value="1"/>
</dbReference>
<evidence type="ECO:0000256" key="14">
    <source>
        <dbReference type="SAM" id="MobiDB-lite"/>
    </source>
</evidence>
<dbReference type="InterPro" id="IPR024298">
    <property type="entry name" value="Sec16_Sec23-bd"/>
</dbReference>
<dbReference type="InterPro" id="IPR011009">
    <property type="entry name" value="Kinase-like_dom_sf"/>
</dbReference>
<evidence type="ECO:0000256" key="3">
    <source>
        <dbReference type="ARBA" id="ARBA00012513"/>
    </source>
</evidence>
<dbReference type="Gene3D" id="3.30.200.20">
    <property type="entry name" value="Phosphorylase Kinase, domain 1"/>
    <property type="match status" value="1"/>
</dbReference>
<protein>
    <recommendedName>
        <fullName evidence="3">non-specific serine/threonine protein kinase</fullName>
        <ecNumber evidence="3">2.7.11.1</ecNumber>
    </recommendedName>
</protein>
<dbReference type="GO" id="GO:0005783">
    <property type="term" value="C:endoplasmic reticulum"/>
    <property type="evidence" value="ECO:0007669"/>
    <property type="project" value="UniProtKB-SubCell"/>
</dbReference>
<dbReference type="PROSITE" id="PS00108">
    <property type="entry name" value="PROTEIN_KINASE_ST"/>
    <property type="match status" value="1"/>
</dbReference>
<keyword evidence="5" id="KW-0723">Serine/threonine-protein kinase</keyword>
<evidence type="ECO:0000256" key="10">
    <source>
        <dbReference type="ARBA" id="ARBA00022840"/>
    </source>
</evidence>
<accession>A0AA88N9I8</accession>
<dbReference type="Pfam" id="PF12931">
    <property type="entry name" value="TPR_Sec16"/>
    <property type="match status" value="1"/>
</dbReference>
<name>A0AA88N9I8_TACVA</name>
<dbReference type="GO" id="GO:0043066">
    <property type="term" value="P:negative regulation of apoptotic process"/>
    <property type="evidence" value="ECO:0007669"/>
    <property type="project" value="TreeGrafter"/>
</dbReference>
<feature type="compositionally biased region" description="Basic and acidic residues" evidence="14">
    <location>
        <begin position="1"/>
        <end position="12"/>
    </location>
</feature>
<comment type="similarity">
    <text evidence="2">Belongs to the protein kinase superfamily. CAMK Ser/Thr protein kinase family. PIM subfamily.</text>
</comment>
<evidence type="ECO:0000256" key="5">
    <source>
        <dbReference type="ARBA" id="ARBA00022527"/>
    </source>
</evidence>
<evidence type="ECO:0000256" key="4">
    <source>
        <dbReference type="ARBA" id="ARBA00022448"/>
    </source>
</evidence>
<evidence type="ECO:0000256" key="9">
    <source>
        <dbReference type="ARBA" id="ARBA00022824"/>
    </source>
</evidence>
<keyword evidence="10" id="KW-0067">ATP-binding</keyword>
<organism evidence="16 17">
    <name type="scientific">Tachysurus vachellii</name>
    <name type="common">Darkbarbel catfish</name>
    <name type="synonym">Pelteobagrus vachellii</name>
    <dbReference type="NCBI Taxonomy" id="175792"/>
    <lineage>
        <taxon>Eukaryota</taxon>
        <taxon>Metazoa</taxon>
        <taxon>Chordata</taxon>
        <taxon>Craniata</taxon>
        <taxon>Vertebrata</taxon>
        <taxon>Euteleostomi</taxon>
        <taxon>Actinopterygii</taxon>
        <taxon>Neopterygii</taxon>
        <taxon>Teleostei</taxon>
        <taxon>Ostariophysi</taxon>
        <taxon>Siluriformes</taxon>
        <taxon>Bagridae</taxon>
        <taxon>Tachysurus</taxon>
    </lineage>
</organism>
<evidence type="ECO:0000259" key="15">
    <source>
        <dbReference type="PROSITE" id="PS50011"/>
    </source>
</evidence>
<dbReference type="Proteomes" id="UP001187315">
    <property type="component" value="Unassembled WGS sequence"/>
</dbReference>
<evidence type="ECO:0000256" key="12">
    <source>
        <dbReference type="ARBA" id="ARBA00047899"/>
    </source>
</evidence>
<keyword evidence="17" id="KW-1185">Reference proteome</keyword>
<keyword evidence="9" id="KW-0256">Endoplasmic reticulum</keyword>
<dbReference type="PROSITE" id="PS50011">
    <property type="entry name" value="PROTEIN_KINASE_DOM"/>
    <property type="match status" value="1"/>
</dbReference>
<dbReference type="PANTHER" id="PTHR22984">
    <property type="entry name" value="SERINE/THREONINE-PROTEIN KINASE PIM"/>
    <property type="match status" value="1"/>
</dbReference>
<evidence type="ECO:0000313" key="17">
    <source>
        <dbReference type="Proteomes" id="UP001187315"/>
    </source>
</evidence>
<reference evidence="16" key="1">
    <citation type="submission" date="2023-08" db="EMBL/GenBank/DDBJ databases">
        <title>Pelteobagrus vachellii genome.</title>
        <authorList>
            <person name="Liu H."/>
        </authorList>
    </citation>
    <scope>NUCLEOTIDE SEQUENCE</scope>
    <source>
        <strain evidence="16">PRFRI_2022a</strain>
        <tissue evidence="16">Muscle</tissue>
    </source>
</reference>
<dbReference type="GO" id="GO:0004674">
    <property type="term" value="F:protein serine/threonine kinase activity"/>
    <property type="evidence" value="ECO:0007669"/>
    <property type="project" value="UniProtKB-KW"/>
</dbReference>
<dbReference type="InterPro" id="IPR051138">
    <property type="entry name" value="PIM_Ser/Thr_kinase"/>
</dbReference>
<keyword evidence="8" id="KW-0418">Kinase</keyword>
<keyword evidence="7" id="KW-0547">Nucleotide-binding</keyword>
<dbReference type="Pfam" id="PF00069">
    <property type="entry name" value="Pkinase"/>
    <property type="match status" value="1"/>
</dbReference>
<dbReference type="PANTHER" id="PTHR22984:SF11">
    <property type="entry name" value="AURORA KINASE-RELATED"/>
    <property type="match status" value="1"/>
</dbReference>
<feature type="domain" description="Protein kinase" evidence="15">
    <location>
        <begin position="322"/>
        <end position="561"/>
    </location>
</feature>
<gene>
    <name evidence="16" type="ORF">Q7C36_008599</name>
</gene>
<dbReference type="SUPFAM" id="SSF56112">
    <property type="entry name" value="Protein kinase-like (PK-like)"/>
    <property type="match status" value="1"/>
</dbReference>
<evidence type="ECO:0000256" key="2">
    <source>
        <dbReference type="ARBA" id="ARBA00005505"/>
    </source>
</evidence>
<evidence type="ECO:0000256" key="11">
    <source>
        <dbReference type="ARBA" id="ARBA00022892"/>
    </source>
</evidence>
<comment type="caution">
    <text evidence="16">The sequence shown here is derived from an EMBL/GenBank/DDBJ whole genome shotgun (WGS) entry which is preliminary data.</text>
</comment>
<comment type="catalytic activity">
    <reaction evidence="12">
        <text>L-threonyl-[protein] + ATP = O-phospho-L-threonyl-[protein] + ADP + H(+)</text>
        <dbReference type="Rhea" id="RHEA:46608"/>
        <dbReference type="Rhea" id="RHEA-COMP:11060"/>
        <dbReference type="Rhea" id="RHEA-COMP:11605"/>
        <dbReference type="ChEBI" id="CHEBI:15378"/>
        <dbReference type="ChEBI" id="CHEBI:30013"/>
        <dbReference type="ChEBI" id="CHEBI:30616"/>
        <dbReference type="ChEBI" id="CHEBI:61977"/>
        <dbReference type="ChEBI" id="CHEBI:456216"/>
        <dbReference type="EC" id="2.7.11.1"/>
    </reaction>
</comment>
<dbReference type="GO" id="GO:0007346">
    <property type="term" value="P:regulation of mitotic cell cycle"/>
    <property type="evidence" value="ECO:0007669"/>
    <property type="project" value="TreeGrafter"/>
</dbReference>
<dbReference type="InterPro" id="IPR000719">
    <property type="entry name" value="Prot_kinase_dom"/>
</dbReference>
<dbReference type="AlphaFoldDB" id="A0AA88N9I8"/>
<evidence type="ECO:0000256" key="7">
    <source>
        <dbReference type="ARBA" id="ARBA00022741"/>
    </source>
</evidence>
<dbReference type="SMART" id="SM00220">
    <property type="entry name" value="S_TKc"/>
    <property type="match status" value="1"/>
</dbReference>
<dbReference type="EC" id="2.7.11.1" evidence="3"/>
<evidence type="ECO:0000256" key="6">
    <source>
        <dbReference type="ARBA" id="ARBA00022679"/>
    </source>
</evidence>
<evidence type="ECO:0000256" key="8">
    <source>
        <dbReference type="ARBA" id="ARBA00022777"/>
    </source>
</evidence>
<keyword evidence="4" id="KW-0813">Transport</keyword>
<dbReference type="Gene3D" id="1.25.40.1030">
    <property type="match status" value="1"/>
</dbReference>
<evidence type="ECO:0000313" key="16">
    <source>
        <dbReference type="EMBL" id="KAK2849816.1"/>
    </source>
</evidence>
<dbReference type="GO" id="GO:0005524">
    <property type="term" value="F:ATP binding"/>
    <property type="evidence" value="ECO:0007669"/>
    <property type="project" value="UniProtKB-KW"/>
</dbReference>
<dbReference type="EMBL" id="JAVHJS010000008">
    <property type="protein sequence ID" value="KAK2849816.1"/>
    <property type="molecule type" value="Genomic_DNA"/>
</dbReference>